<comment type="caution">
    <text evidence="2">The sequence shown here is derived from an EMBL/GenBank/DDBJ whole genome shotgun (WGS) entry which is preliminary data.</text>
</comment>
<dbReference type="Proteomes" id="UP000314294">
    <property type="component" value="Unassembled WGS sequence"/>
</dbReference>
<dbReference type="EMBL" id="SRLO01001530">
    <property type="protein sequence ID" value="TNN37126.1"/>
    <property type="molecule type" value="Genomic_DNA"/>
</dbReference>
<accession>A0A4Z2F798</accession>
<keyword evidence="3" id="KW-1185">Reference proteome</keyword>
<feature type="compositionally biased region" description="Polar residues" evidence="1">
    <location>
        <begin position="199"/>
        <end position="215"/>
    </location>
</feature>
<gene>
    <name evidence="2" type="ORF">EYF80_052711</name>
</gene>
<organism evidence="2 3">
    <name type="scientific">Liparis tanakae</name>
    <name type="common">Tanaka's snailfish</name>
    <dbReference type="NCBI Taxonomy" id="230148"/>
    <lineage>
        <taxon>Eukaryota</taxon>
        <taxon>Metazoa</taxon>
        <taxon>Chordata</taxon>
        <taxon>Craniata</taxon>
        <taxon>Vertebrata</taxon>
        <taxon>Euteleostomi</taxon>
        <taxon>Actinopterygii</taxon>
        <taxon>Neopterygii</taxon>
        <taxon>Teleostei</taxon>
        <taxon>Neoteleostei</taxon>
        <taxon>Acanthomorphata</taxon>
        <taxon>Eupercaria</taxon>
        <taxon>Perciformes</taxon>
        <taxon>Cottioidei</taxon>
        <taxon>Cottales</taxon>
        <taxon>Liparidae</taxon>
        <taxon>Liparis</taxon>
    </lineage>
</organism>
<evidence type="ECO:0000313" key="3">
    <source>
        <dbReference type="Proteomes" id="UP000314294"/>
    </source>
</evidence>
<evidence type="ECO:0000256" key="1">
    <source>
        <dbReference type="SAM" id="MobiDB-lite"/>
    </source>
</evidence>
<dbReference type="AlphaFoldDB" id="A0A4Z2F798"/>
<reference evidence="2 3" key="1">
    <citation type="submission" date="2019-03" db="EMBL/GenBank/DDBJ databases">
        <title>First draft genome of Liparis tanakae, snailfish: a comprehensive survey of snailfish specific genes.</title>
        <authorList>
            <person name="Kim W."/>
            <person name="Song I."/>
            <person name="Jeong J.-H."/>
            <person name="Kim D."/>
            <person name="Kim S."/>
            <person name="Ryu S."/>
            <person name="Song J.Y."/>
            <person name="Lee S.K."/>
        </authorList>
    </citation>
    <scope>NUCLEOTIDE SEQUENCE [LARGE SCALE GENOMIC DNA]</scope>
    <source>
        <tissue evidence="2">Muscle</tissue>
    </source>
</reference>
<evidence type="ECO:0000313" key="2">
    <source>
        <dbReference type="EMBL" id="TNN37126.1"/>
    </source>
</evidence>
<sequence length="223" mass="24942">MTPPGCRLRTGGGSEITSMNQGVQQVWEHFDTSARFNFAFTVRFETLENYEAFRKLQKTFCESRVEPSVRAARSGIEGSEVVELTGRFSGYHMRGLLPTGSIGFGMLYVRSGMREPPPAAINTAWSSMMFAGERSTQRCRARAQVMHTGSDGRYLSVMLMIYSRLKRQQRVRLACRLLAVTVVSTRLTRSTERPPTPPQHRQLTSSGTRPVNSSRADARAADV</sequence>
<proteinExistence type="predicted"/>
<protein>
    <submittedName>
        <fullName evidence="2">Uncharacterized protein</fullName>
    </submittedName>
</protein>
<feature type="region of interest" description="Disordered" evidence="1">
    <location>
        <begin position="186"/>
        <end position="223"/>
    </location>
</feature>
<name>A0A4Z2F798_9TELE</name>